<dbReference type="EMBL" id="QEYD01000019">
    <property type="protein sequence ID" value="PWE26569.1"/>
    <property type="molecule type" value="Genomic_DNA"/>
</dbReference>
<evidence type="ECO:0000259" key="7">
    <source>
        <dbReference type="Pfam" id="PF03460"/>
    </source>
</evidence>
<evidence type="ECO:0000313" key="9">
    <source>
        <dbReference type="Proteomes" id="UP000244940"/>
    </source>
</evidence>
<dbReference type="Proteomes" id="UP000244940">
    <property type="component" value="Unassembled WGS sequence"/>
</dbReference>
<name>A0A2U2C401_9RHOB</name>
<reference evidence="8 9" key="1">
    <citation type="submission" date="2018-05" db="EMBL/GenBank/DDBJ databases">
        <title>Pararhodobacter marina sp. nov., isolated from deep-sea water of the Indian Ocean.</title>
        <authorList>
            <person name="Lai Q.Sr."/>
            <person name="Liu X."/>
            <person name="Shao Z."/>
        </authorList>
    </citation>
    <scope>NUCLEOTIDE SEQUENCE [LARGE SCALE GENOMIC DNA]</scope>
    <source>
        <strain evidence="8 9">CIC4N-9</strain>
    </source>
</reference>
<evidence type="ECO:0000256" key="5">
    <source>
        <dbReference type="ARBA" id="ARBA00023004"/>
    </source>
</evidence>
<dbReference type="InterPro" id="IPR005117">
    <property type="entry name" value="NiRdtase/SiRdtase_haem-b_fer"/>
</dbReference>
<keyword evidence="6" id="KW-0411">Iron-sulfur</keyword>
<keyword evidence="9" id="KW-1185">Reference proteome</keyword>
<evidence type="ECO:0000256" key="4">
    <source>
        <dbReference type="ARBA" id="ARBA00023002"/>
    </source>
</evidence>
<dbReference type="GO" id="GO:0046872">
    <property type="term" value="F:metal ion binding"/>
    <property type="evidence" value="ECO:0007669"/>
    <property type="project" value="UniProtKB-KW"/>
</dbReference>
<organism evidence="8 9">
    <name type="scientific">Pararhodobacter marinus</name>
    <dbReference type="NCBI Taxonomy" id="2184063"/>
    <lineage>
        <taxon>Bacteria</taxon>
        <taxon>Pseudomonadati</taxon>
        <taxon>Pseudomonadota</taxon>
        <taxon>Alphaproteobacteria</taxon>
        <taxon>Rhodobacterales</taxon>
        <taxon>Paracoccaceae</taxon>
        <taxon>Pararhodobacter</taxon>
    </lineage>
</organism>
<evidence type="ECO:0000313" key="8">
    <source>
        <dbReference type="EMBL" id="PWE26569.1"/>
    </source>
</evidence>
<keyword evidence="1" id="KW-0004">4Fe-4S</keyword>
<dbReference type="Gene3D" id="3.90.480.10">
    <property type="entry name" value="Sulfite Reductase Hemoprotein,Domain 2"/>
    <property type="match status" value="1"/>
</dbReference>
<sequence length="360" mass="37892">MLSGDGYVVRVRPRLAELSAAQALGLCIAARTHGAGLIDLTNRANVQIRGVTEAAWPDLIDDLTALGLIDRDIDTETRRNIVTAPHWAEGDDTHRLSTELIARLAEFPELPPKMGFAIDAGAGPVLQDVPSDFRIERGTDRRLILRPEGRETGLTLTPGAEIDALIRLCYWFIASGGAQAGRMARHEAPLPDWAQDLQPPAPARAPLTPGPHALGMVQGCAFGQVRAEDLAAAITASGTVALRITPWRALLMLGADPGPQPGLIADPLAPELTTDACPGAPFCPQASVETRALARALAPRVQGRLHVSGCAKGCARPGPADVVITGENGAYGMARVARAGDPMTQTGLSTDDLLAHFGAR</sequence>
<keyword evidence="5" id="KW-0408">Iron</keyword>
<dbReference type="InterPro" id="IPR051329">
    <property type="entry name" value="NIR_SIR_4Fe-4S"/>
</dbReference>
<keyword evidence="4" id="KW-0560">Oxidoreductase</keyword>
<protein>
    <submittedName>
        <fullName evidence="8">Cobalamin biosynthesis protein CobG</fullName>
    </submittedName>
</protein>
<dbReference type="GO" id="GO:0051539">
    <property type="term" value="F:4 iron, 4 sulfur cluster binding"/>
    <property type="evidence" value="ECO:0007669"/>
    <property type="project" value="UniProtKB-KW"/>
</dbReference>
<keyword evidence="2" id="KW-0349">Heme</keyword>
<dbReference type="Gene3D" id="3.30.413.10">
    <property type="entry name" value="Sulfite Reductase Hemoprotein, domain 1"/>
    <property type="match status" value="2"/>
</dbReference>
<dbReference type="GO" id="GO:0016491">
    <property type="term" value="F:oxidoreductase activity"/>
    <property type="evidence" value="ECO:0007669"/>
    <property type="project" value="UniProtKB-KW"/>
</dbReference>
<comment type="caution">
    <text evidence="8">The sequence shown here is derived from an EMBL/GenBank/DDBJ whole genome shotgun (WGS) entry which is preliminary data.</text>
</comment>
<evidence type="ECO:0000256" key="2">
    <source>
        <dbReference type="ARBA" id="ARBA00022617"/>
    </source>
</evidence>
<accession>A0A2U2C401</accession>
<dbReference type="Pfam" id="PF03460">
    <property type="entry name" value="NIR_SIR_ferr"/>
    <property type="match status" value="1"/>
</dbReference>
<keyword evidence="3" id="KW-0479">Metal-binding</keyword>
<dbReference type="PANTHER" id="PTHR32439">
    <property type="entry name" value="FERREDOXIN--NITRITE REDUCTASE, CHLOROPLASTIC"/>
    <property type="match status" value="1"/>
</dbReference>
<dbReference type="InterPro" id="IPR036136">
    <property type="entry name" value="Nit/Sulf_reduc_fer-like_dom_sf"/>
</dbReference>
<dbReference type="AlphaFoldDB" id="A0A2U2C401"/>
<evidence type="ECO:0000256" key="1">
    <source>
        <dbReference type="ARBA" id="ARBA00022485"/>
    </source>
</evidence>
<dbReference type="PANTHER" id="PTHR32439:SF9">
    <property type="entry name" value="BLR3264 PROTEIN"/>
    <property type="match status" value="1"/>
</dbReference>
<dbReference type="SUPFAM" id="SSF56014">
    <property type="entry name" value="Nitrite and sulphite reductase 4Fe-4S domain-like"/>
    <property type="match status" value="1"/>
</dbReference>
<feature type="domain" description="Nitrite/Sulfite reductase ferredoxin-like" evidence="7">
    <location>
        <begin position="3"/>
        <end position="65"/>
    </location>
</feature>
<gene>
    <name evidence="8" type="ORF">C4N9_21355</name>
</gene>
<evidence type="ECO:0000256" key="6">
    <source>
        <dbReference type="ARBA" id="ARBA00023014"/>
    </source>
</evidence>
<dbReference type="InterPro" id="IPR045854">
    <property type="entry name" value="NO2/SO3_Rdtase_4Fe4S_sf"/>
</dbReference>
<dbReference type="OrthoDB" id="7459360at2"/>
<evidence type="ECO:0000256" key="3">
    <source>
        <dbReference type="ARBA" id="ARBA00022723"/>
    </source>
</evidence>
<dbReference type="SUPFAM" id="SSF55124">
    <property type="entry name" value="Nitrite/Sulfite reductase N-terminal domain-like"/>
    <property type="match status" value="1"/>
</dbReference>
<proteinExistence type="predicted"/>